<feature type="region of interest" description="Disordered" evidence="3">
    <location>
        <begin position="225"/>
        <end position="247"/>
    </location>
</feature>
<dbReference type="OrthoDB" id="2401965at2759"/>
<name>A0A812UAK2_SYMPI</name>
<dbReference type="Pfam" id="PF00012">
    <property type="entry name" value="HSP70"/>
    <property type="match status" value="1"/>
</dbReference>
<proteinExistence type="predicted"/>
<evidence type="ECO:0000256" key="3">
    <source>
        <dbReference type="SAM" id="MobiDB-lite"/>
    </source>
</evidence>
<dbReference type="InterPro" id="IPR018181">
    <property type="entry name" value="Heat_shock_70_CS"/>
</dbReference>
<dbReference type="PROSITE" id="PS00329">
    <property type="entry name" value="HSP70_2"/>
    <property type="match status" value="1"/>
</dbReference>
<dbReference type="Gene3D" id="3.90.640.10">
    <property type="entry name" value="Actin, Chain A, domain 4"/>
    <property type="match status" value="1"/>
</dbReference>
<evidence type="ECO:0000256" key="2">
    <source>
        <dbReference type="ARBA" id="ARBA00022840"/>
    </source>
</evidence>
<dbReference type="AlphaFoldDB" id="A0A812UAK2"/>
<keyword evidence="5" id="KW-1185">Reference proteome</keyword>
<organism evidence="4 5">
    <name type="scientific">Symbiodinium pilosum</name>
    <name type="common">Dinoflagellate</name>
    <dbReference type="NCBI Taxonomy" id="2952"/>
    <lineage>
        <taxon>Eukaryota</taxon>
        <taxon>Sar</taxon>
        <taxon>Alveolata</taxon>
        <taxon>Dinophyceae</taxon>
        <taxon>Suessiales</taxon>
        <taxon>Symbiodiniaceae</taxon>
        <taxon>Symbiodinium</taxon>
    </lineage>
</organism>
<dbReference type="GO" id="GO:0005524">
    <property type="term" value="F:ATP binding"/>
    <property type="evidence" value="ECO:0007669"/>
    <property type="project" value="UniProtKB-KW"/>
</dbReference>
<dbReference type="InterPro" id="IPR013126">
    <property type="entry name" value="Hsp_70_fam"/>
</dbReference>
<dbReference type="Gene3D" id="3.30.420.40">
    <property type="match status" value="2"/>
</dbReference>
<gene>
    <name evidence="4" type="primary">dnaK2</name>
    <name evidence="4" type="ORF">SPIL2461_LOCUS15317</name>
</gene>
<dbReference type="GO" id="GO:0140662">
    <property type="term" value="F:ATP-dependent protein folding chaperone"/>
    <property type="evidence" value="ECO:0007669"/>
    <property type="project" value="InterPro"/>
</dbReference>
<accession>A0A812UAK2</accession>
<keyword evidence="1" id="KW-0547">Nucleotide-binding</keyword>
<evidence type="ECO:0000256" key="1">
    <source>
        <dbReference type="ARBA" id="ARBA00022741"/>
    </source>
</evidence>
<protein>
    <submittedName>
        <fullName evidence="4">DnaK2 protein</fullName>
    </submittedName>
</protein>
<dbReference type="EMBL" id="CAJNIZ010037058">
    <property type="protein sequence ID" value="CAE7569242.1"/>
    <property type="molecule type" value="Genomic_DNA"/>
</dbReference>
<comment type="caution">
    <text evidence="4">The sequence shown here is derived from an EMBL/GenBank/DDBJ whole genome shotgun (WGS) entry which is preliminary data.</text>
</comment>
<dbReference type="InterPro" id="IPR043129">
    <property type="entry name" value="ATPase_NBD"/>
</dbReference>
<dbReference type="Proteomes" id="UP000649617">
    <property type="component" value="Unassembled WGS sequence"/>
</dbReference>
<sequence length="247" mass="26429">SVVTFMADGSIVVGDEAVENRGRYPQHTIFNAKRFIGRQLGEVSAEAAAHAYRVVGNFSRHSEEPSAGNLSSAAGFGIAFSSGSERWVSPIEVGSEVVRHMKRSVSRHLGFDISRVVICVPAKFGYAETKATQEAFEQAGMKVMRILEEPTAAAVAYNLHQGEGVRHVLVYDIGGGTLDTSLLYMNGNAVSVLSVAGDDHLGGSDFDTQMRQLLEAKLERDEARTVPAGAGKARITTAPHATAPDVR</sequence>
<evidence type="ECO:0000313" key="4">
    <source>
        <dbReference type="EMBL" id="CAE7569242.1"/>
    </source>
</evidence>
<evidence type="ECO:0000313" key="5">
    <source>
        <dbReference type="Proteomes" id="UP000649617"/>
    </source>
</evidence>
<reference evidence="4" key="1">
    <citation type="submission" date="2021-02" db="EMBL/GenBank/DDBJ databases">
        <authorList>
            <person name="Dougan E. K."/>
            <person name="Rhodes N."/>
            <person name="Thang M."/>
            <person name="Chan C."/>
        </authorList>
    </citation>
    <scope>NUCLEOTIDE SEQUENCE</scope>
</reference>
<feature type="non-terminal residue" evidence="4">
    <location>
        <position position="1"/>
    </location>
</feature>
<dbReference type="SUPFAM" id="SSF53067">
    <property type="entry name" value="Actin-like ATPase domain"/>
    <property type="match status" value="2"/>
</dbReference>
<keyword evidence="2" id="KW-0067">ATP-binding</keyword>
<dbReference type="PANTHER" id="PTHR19375">
    <property type="entry name" value="HEAT SHOCK PROTEIN 70KDA"/>
    <property type="match status" value="1"/>
</dbReference>